<sequence>MQSAKSKNSTALLVLALFVAVGAVFYSVVVSRHQATELAVYCAKSVVEPFKTKLACIARQSK</sequence>
<reference evidence="2" key="1">
    <citation type="submission" date="2016-07" db="EMBL/GenBank/DDBJ databases">
        <authorList>
            <person name="Florea S."/>
            <person name="Webb J.S."/>
            <person name="Jaromczyk J."/>
            <person name="Schardl C.L."/>
        </authorList>
    </citation>
    <scope>NUCLEOTIDE SEQUENCE [LARGE SCALE GENOMIC DNA]</scope>
    <source>
        <strain evidence="2">1YdBTEX2</strain>
    </source>
</reference>
<accession>A0A1D3K862</accession>
<name>A0A1D3K862_PSEVE</name>
<dbReference type="AlphaFoldDB" id="A0A1D3K862"/>
<evidence type="ECO:0000313" key="2">
    <source>
        <dbReference type="Proteomes" id="UP000245431"/>
    </source>
</evidence>
<dbReference type="Proteomes" id="UP000245431">
    <property type="component" value="Chromosome PVE_r2"/>
</dbReference>
<dbReference type="EMBL" id="LT599584">
    <property type="protein sequence ID" value="SBW84498.1"/>
    <property type="molecule type" value="Genomic_DNA"/>
</dbReference>
<evidence type="ECO:0000313" key="1">
    <source>
        <dbReference type="EMBL" id="SBW84498.1"/>
    </source>
</evidence>
<gene>
    <name evidence="1" type="ORF">PVE_R2G0472</name>
</gene>
<organism evidence="1 2">
    <name type="scientific">Pseudomonas veronii 1YdBTEX2</name>
    <dbReference type="NCBI Taxonomy" id="1295141"/>
    <lineage>
        <taxon>Bacteria</taxon>
        <taxon>Pseudomonadati</taxon>
        <taxon>Pseudomonadota</taxon>
        <taxon>Gammaproteobacteria</taxon>
        <taxon>Pseudomonadales</taxon>
        <taxon>Pseudomonadaceae</taxon>
        <taxon>Pseudomonas</taxon>
    </lineage>
</organism>
<proteinExistence type="predicted"/>
<protein>
    <submittedName>
        <fullName evidence="1">Hypothetical membrane protein</fullName>
    </submittedName>
</protein>